<evidence type="ECO:0000313" key="2">
    <source>
        <dbReference type="EMBL" id="TDC62236.1"/>
    </source>
</evidence>
<gene>
    <name evidence="2" type="ORF">E1283_34430</name>
</gene>
<keyword evidence="1" id="KW-1133">Transmembrane helix</keyword>
<protein>
    <submittedName>
        <fullName evidence="2">Uncharacterized protein</fullName>
    </submittedName>
</protein>
<evidence type="ECO:0000256" key="1">
    <source>
        <dbReference type="SAM" id="Phobius"/>
    </source>
</evidence>
<dbReference type="Proteomes" id="UP000295345">
    <property type="component" value="Unassembled WGS sequence"/>
</dbReference>
<comment type="caution">
    <text evidence="2">The sequence shown here is derived from an EMBL/GenBank/DDBJ whole genome shotgun (WGS) entry which is preliminary data.</text>
</comment>
<name>A0A4R4SHQ8_9ACTN</name>
<dbReference type="EMBL" id="SMKI01000670">
    <property type="protein sequence ID" value="TDC62236.1"/>
    <property type="molecule type" value="Genomic_DNA"/>
</dbReference>
<sequence>MYLALRRWARPRQTAIALPLVLPAATVWTALVSSCRAEAGIPAGYVVAVGPLAYFVLADARSHRLVARVGLLTSIAGIGAAFSPFDIVTLFTGVTQ</sequence>
<dbReference type="PROSITE" id="PS51257">
    <property type="entry name" value="PROKAR_LIPOPROTEIN"/>
    <property type="match status" value="1"/>
</dbReference>
<dbReference type="RefSeq" id="WP_132822101.1">
    <property type="nucleotide sequence ID" value="NZ_SMKI01000670.1"/>
</dbReference>
<feature type="transmembrane region" description="Helical" evidence="1">
    <location>
        <begin position="39"/>
        <end position="57"/>
    </location>
</feature>
<keyword evidence="1" id="KW-0472">Membrane</keyword>
<feature type="transmembrane region" description="Helical" evidence="1">
    <location>
        <begin position="69"/>
        <end position="91"/>
    </location>
</feature>
<organism evidence="2 3">
    <name type="scientific">Streptomyces hainanensis</name>
    <dbReference type="NCBI Taxonomy" id="402648"/>
    <lineage>
        <taxon>Bacteria</taxon>
        <taxon>Bacillati</taxon>
        <taxon>Actinomycetota</taxon>
        <taxon>Actinomycetes</taxon>
        <taxon>Kitasatosporales</taxon>
        <taxon>Streptomycetaceae</taxon>
        <taxon>Streptomyces</taxon>
    </lineage>
</organism>
<proteinExistence type="predicted"/>
<accession>A0A4R4SHQ8</accession>
<dbReference type="OrthoDB" id="4302039at2"/>
<evidence type="ECO:0000313" key="3">
    <source>
        <dbReference type="Proteomes" id="UP000295345"/>
    </source>
</evidence>
<keyword evidence="3" id="KW-1185">Reference proteome</keyword>
<keyword evidence="1" id="KW-0812">Transmembrane</keyword>
<reference evidence="2 3" key="1">
    <citation type="submission" date="2019-03" db="EMBL/GenBank/DDBJ databases">
        <title>Draft genome sequences of novel Actinobacteria.</title>
        <authorList>
            <person name="Sahin N."/>
            <person name="Ay H."/>
            <person name="Saygin H."/>
        </authorList>
    </citation>
    <scope>NUCLEOTIDE SEQUENCE [LARGE SCALE GENOMIC DNA]</scope>
    <source>
        <strain evidence="2 3">DSM 41900</strain>
    </source>
</reference>
<dbReference type="AlphaFoldDB" id="A0A4R4SHQ8"/>